<proteinExistence type="predicted"/>
<organism evidence="1 2">
    <name type="scientific">Vibrio splendidus</name>
    <dbReference type="NCBI Taxonomy" id="29497"/>
    <lineage>
        <taxon>Bacteria</taxon>
        <taxon>Pseudomonadati</taxon>
        <taxon>Pseudomonadota</taxon>
        <taxon>Gammaproteobacteria</taxon>
        <taxon>Vibrionales</taxon>
        <taxon>Vibrionaceae</taxon>
        <taxon>Vibrio</taxon>
    </lineage>
</organism>
<dbReference type="EMBL" id="MCWU01000032">
    <property type="protein sequence ID" value="PMJ64354.1"/>
    <property type="molecule type" value="Genomic_DNA"/>
</dbReference>
<reference evidence="2" key="1">
    <citation type="submission" date="2016-07" db="EMBL/GenBank/DDBJ databases">
        <title>Nontailed viruses are major unrecognized killers of bacteria in the ocean.</title>
        <authorList>
            <person name="Kauffman K."/>
            <person name="Hussain F."/>
            <person name="Yang J."/>
            <person name="Arevalo P."/>
            <person name="Brown J."/>
            <person name="Cutler M."/>
            <person name="Kelly L."/>
            <person name="Polz M.F."/>
        </authorList>
    </citation>
    <scope>NUCLEOTIDE SEQUENCE [LARGE SCALE GENOMIC DNA]</scope>
    <source>
        <strain evidence="2">10N.261.55.E11</strain>
    </source>
</reference>
<accession>A0A2N7F9U4</accession>
<name>A0A2N7F9U4_VIBSP</name>
<protein>
    <submittedName>
        <fullName evidence="1">Uncharacterized protein</fullName>
    </submittedName>
</protein>
<evidence type="ECO:0000313" key="1">
    <source>
        <dbReference type="EMBL" id="PMJ64354.1"/>
    </source>
</evidence>
<sequence length="212" mass="24094">MNDVLETMVTDEDNSNQEYLLHGKRIAYVAACLAYKRKELPLHYGRLFTENEDVSYGDGGGTPIAVMTVQRVAEYENKGDEHIEFYFNEKLHLASNTVSREGDVLTIDTVHQLGHARKRFTCTHDLSTTQSIPNSVYEAVGYASKDLPFYHPHAIEFFCAYTFSLASECFDCVDFADGQSFYFDAERALTNDFSQSDSWEHLIDALKQIDTP</sequence>
<dbReference type="RefSeq" id="WP_102516737.1">
    <property type="nucleotide sequence ID" value="NZ_CAWNSM010000032.1"/>
</dbReference>
<dbReference type="AlphaFoldDB" id="A0A2N7F9U4"/>
<gene>
    <name evidence="1" type="ORF">BCU17_21555</name>
</gene>
<comment type="caution">
    <text evidence="1">The sequence shown here is derived from an EMBL/GenBank/DDBJ whole genome shotgun (WGS) entry which is preliminary data.</text>
</comment>
<dbReference type="Proteomes" id="UP000235330">
    <property type="component" value="Unassembled WGS sequence"/>
</dbReference>
<evidence type="ECO:0000313" key="2">
    <source>
        <dbReference type="Proteomes" id="UP000235330"/>
    </source>
</evidence>